<evidence type="ECO:0000256" key="7">
    <source>
        <dbReference type="SAM" id="MobiDB-lite"/>
    </source>
</evidence>
<evidence type="ECO:0000256" key="2">
    <source>
        <dbReference type="ARBA" id="ARBA00022676"/>
    </source>
</evidence>
<evidence type="ECO:0000256" key="8">
    <source>
        <dbReference type="SAM" id="Phobius"/>
    </source>
</evidence>
<name>A0A8J5G2B0_ZINOF</name>
<keyword evidence="8" id="KW-0812">Transmembrane</keyword>
<dbReference type="Pfam" id="PF10250">
    <property type="entry name" value="O-FucT"/>
    <property type="match status" value="1"/>
</dbReference>
<comment type="similarity">
    <text evidence="1">Belongs to the glycosyltransferase GT106 family.</text>
</comment>
<accession>A0A8J5G2B0</accession>
<dbReference type="PANTHER" id="PTHR31288">
    <property type="entry name" value="O-FUCOSYLTRANSFERASE FAMILY PROTEIN"/>
    <property type="match status" value="1"/>
</dbReference>
<keyword evidence="8" id="KW-1133">Transmembrane helix</keyword>
<dbReference type="CDD" id="cd11299">
    <property type="entry name" value="O-FucT_plant"/>
    <property type="match status" value="1"/>
</dbReference>
<keyword evidence="10" id="KW-1185">Reference proteome</keyword>
<evidence type="ECO:0000313" key="9">
    <source>
        <dbReference type="EMBL" id="KAG6499683.1"/>
    </source>
</evidence>
<evidence type="ECO:0000256" key="4">
    <source>
        <dbReference type="ARBA" id="ARBA00023253"/>
    </source>
</evidence>
<dbReference type="InterPro" id="IPR019378">
    <property type="entry name" value="GDP-Fuc_O-FucTrfase"/>
</dbReference>
<organism evidence="9 10">
    <name type="scientific">Zingiber officinale</name>
    <name type="common">Ginger</name>
    <name type="synonym">Amomum zingiber</name>
    <dbReference type="NCBI Taxonomy" id="94328"/>
    <lineage>
        <taxon>Eukaryota</taxon>
        <taxon>Viridiplantae</taxon>
        <taxon>Streptophyta</taxon>
        <taxon>Embryophyta</taxon>
        <taxon>Tracheophyta</taxon>
        <taxon>Spermatophyta</taxon>
        <taxon>Magnoliopsida</taxon>
        <taxon>Liliopsida</taxon>
        <taxon>Zingiberales</taxon>
        <taxon>Zingiberaceae</taxon>
        <taxon>Zingiber</taxon>
    </lineage>
</organism>
<evidence type="ECO:0000256" key="3">
    <source>
        <dbReference type="ARBA" id="ARBA00022679"/>
    </source>
</evidence>
<dbReference type="PIRSF" id="PIRSF009360">
    <property type="entry name" value="UCP009360"/>
    <property type="match status" value="1"/>
</dbReference>
<evidence type="ECO:0000256" key="5">
    <source>
        <dbReference type="ARBA" id="ARBA00023277"/>
    </source>
</evidence>
<dbReference type="PANTHER" id="PTHR31288:SF8">
    <property type="entry name" value="O-FUCOSYLTRANSFERASE 10-RELATED"/>
    <property type="match status" value="1"/>
</dbReference>
<keyword evidence="4" id="KW-0294">Fucose metabolism</keyword>
<dbReference type="Proteomes" id="UP000734854">
    <property type="component" value="Unassembled WGS sequence"/>
</dbReference>
<reference evidence="9 10" key="1">
    <citation type="submission" date="2020-08" db="EMBL/GenBank/DDBJ databases">
        <title>Plant Genome Project.</title>
        <authorList>
            <person name="Zhang R.-G."/>
        </authorList>
    </citation>
    <scope>NUCLEOTIDE SEQUENCE [LARGE SCALE GENOMIC DNA]</scope>
    <source>
        <tissue evidence="9">Rhizome</tissue>
    </source>
</reference>
<keyword evidence="3" id="KW-0808">Transferase</keyword>
<keyword evidence="2" id="KW-0328">Glycosyltransferase</keyword>
<protein>
    <recommendedName>
        <fullName evidence="6">O-fucosyltransferase family protein</fullName>
    </recommendedName>
</protein>
<feature type="transmembrane region" description="Helical" evidence="8">
    <location>
        <begin position="45"/>
        <end position="68"/>
    </location>
</feature>
<keyword evidence="5" id="KW-0119">Carbohydrate metabolism</keyword>
<evidence type="ECO:0000313" key="10">
    <source>
        <dbReference type="Proteomes" id="UP000734854"/>
    </source>
</evidence>
<evidence type="ECO:0000256" key="1">
    <source>
        <dbReference type="ARBA" id="ARBA00007737"/>
    </source>
</evidence>
<comment type="caution">
    <text evidence="9">The sequence shown here is derived from an EMBL/GenBank/DDBJ whole genome shotgun (WGS) entry which is preliminary data.</text>
</comment>
<dbReference type="GO" id="GO:0016757">
    <property type="term" value="F:glycosyltransferase activity"/>
    <property type="evidence" value="ECO:0007669"/>
    <property type="project" value="UniProtKB-KW"/>
</dbReference>
<feature type="region of interest" description="Disordered" evidence="7">
    <location>
        <begin position="1"/>
        <end position="31"/>
    </location>
</feature>
<sequence length="549" mass="61936">MKPTKSRALSPPAAGRPWHCRRGGKPRDDHPDGGPSVLCRLIPSLLFLAALVAYLLGLWYCASFFSALGSTSPTPPPPLGSVYRSNELFQKLLPEMLSDNSSAAQINKIWTNRRKLKRSKHCTIHKTQYSSGSIEPSGYLIVDANGGLNQQRSSICNAVALAGLLNAILVIPKFHVHNIWMDPRQCSNTFGSKFKDIYDEDHFIDTLKGHVKVVKELPEMIVERFGYNTSSIPNLKAKAWATARFYSDVALPLLQEHGVIRIAPFANRLEVEVPSDMQRLKCFANFKAIRFSSSIATMATKLIHHMKEKSSLSEGNYVAVHLRFEADMVAFSCCIYDGGMDEKVEMDSARQRGWKKFKLQSHCLRPDLNRIQGKCPLTPLEVGMMLRGMGFNNNTPIYLASGKIYKEETRLAPLLQLFPLLQTKQSLATPEELVPFQDYSSRLAALDYSVCLHSEVFVTTQGGNFPQFMIGHRRFLYGGHSKTIKPNKRKLVMLFQDTNINWKSFKEEMEGIFRESERKGMAQRKNNQSVYSSPLPDCTCLQDQIIQHP</sequence>
<dbReference type="GO" id="GO:0006004">
    <property type="term" value="P:fucose metabolic process"/>
    <property type="evidence" value="ECO:0007669"/>
    <property type="project" value="UniProtKB-KW"/>
</dbReference>
<keyword evidence="8" id="KW-0472">Membrane</keyword>
<proteinExistence type="inferred from homology"/>
<dbReference type="InterPro" id="IPR024709">
    <property type="entry name" value="FucosylTrfase_pln"/>
</dbReference>
<dbReference type="AlphaFoldDB" id="A0A8J5G2B0"/>
<dbReference type="EMBL" id="JACMSC010000011">
    <property type="protein sequence ID" value="KAG6499683.1"/>
    <property type="molecule type" value="Genomic_DNA"/>
</dbReference>
<gene>
    <name evidence="9" type="ORF">ZIOFF_039474</name>
</gene>
<evidence type="ECO:0000256" key="6">
    <source>
        <dbReference type="ARBA" id="ARBA00030350"/>
    </source>
</evidence>